<dbReference type="AlphaFoldDB" id="A0A699R377"/>
<accession>A0A699R377</accession>
<comment type="caution">
    <text evidence="1">The sequence shown here is derived from an EMBL/GenBank/DDBJ whole genome shotgun (WGS) entry which is preliminary data.</text>
</comment>
<dbReference type="EMBL" id="BKCJ011075947">
    <property type="protein sequence ID" value="GFC80630.1"/>
    <property type="molecule type" value="Genomic_DNA"/>
</dbReference>
<reference evidence="1" key="1">
    <citation type="journal article" date="2019" name="Sci. Rep.">
        <title>Draft genome of Tanacetum cinerariifolium, the natural source of mosquito coil.</title>
        <authorList>
            <person name="Yamashiro T."/>
            <person name="Shiraishi A."/>
            <person name="Satake H."/>
            <person name="Nakayama K."/>
        </authorList>
    </citation>
    <scope>NUCLEOTIDE SEQUENCE</scope>
</reference>
<proteinExistence type="predicted"/>
<protein>
    <submittedName>
        <fullName evidence="1">Uncharacterized protein</fullName>
    </submittedName>
</protein>
<evidence type="ECO:0000313" key="1">
    <source>
        <dbReference type="EMBL" id="GFC80630.1"/>
    </source>
</evidence>
<name>A0A699R377_TANCI</name>
<sequence>QPNAPYGGAAAEPTHPFWVVVAARGGDREMEMEMMVDMMLVGDEGDVDGWMVVMMTDLWCGNGVRWRTSAWWPDPVGGVGLLREEG</sequence>
<feature type="non-terminal residue" evidence="1">
    <location>
        <position position="1"/>
    </location>
</feature>
<gene>
    <name evidence="1" type="ORF">Tci_852600</name>
</gene>
<feature type="non-terminal residue" evidence="1">
    <location>
        <position position="86"/>
    </location>
</feature>
<organism evidence="1">
    <name type="scientific">Tanacetum cinerariifolium</name>
    <name type="common">Dalmatian daisy</name>
    <name type="synonym">Chrysanthemum cinerariifolium</name>
    <dbReference type="NCBI Taxonomy" id="118510"/>
    <lineage>
        <taxon>Eukaryota</taxon>
        <taxon>Viridiplantae</taxon>
        <taxon>Streptophyta</taxon>
        <taxon>Embryophyta</taxon>
        <taxon>Tracheophyta</taxon>
        <taxon>Spermatophyta</taxon>
        <taxon>Magnoliopsida</taxon>
        <taxon>eudicotyledons</taxon>
        <taxon>Gunneridae</taxon>
        <taxon>Pentapetalae</taxon>
        <taxon>asterids</taxon>
        <taxon>campanulids</taxon>
        <taxon>Asterales</taxon>
        <taxon>Asteraceae</taxon>
        <taxon>Asteroideae</taxon>
        <taxon>Anthemideae</taxon>
        <taxon>Anthemidinae</taxon>
        <taxon>Tanacetum</taxon>
    </lineage>
</organism>